<evidence type="ECO:0000313" key="2">
    <source>
        <dbReference type="EMBL" id="BDU50569.1"/>
    </source>
</evidence>
<gene>
    <name evidence="2" type="ORF">HLVA_11380</name>
</gene>
<dbReference type="Proteomes" id="UP001321582">
    <property type="component" value="Chromosome"/>
</dbReference>
<dbReference type="SUPFAM" id="SSF56281">
    <property type="entry name" value="Metallo-hydrolase/oxidoreductase"/>
    <property type="match status" value="1"/>
</dbReference>
<dbReference type="EMBL" id="AP027059">
    <property type="protein sequence ID" value="BDU50569.1"/>
    <property type="molecule type" value="Genomic_DNA"/>
</dbReference>
<dbReference type="Pfam" id="PF00753">
    <property type="entry name" value="Lactamase_B"/>
    <property type="match status" value="1"/>
</dbReference>
<keyword evidence="2" id="KW-0378">Hydrolase</keyword>
<sequence length="257" mass="29107">MRIAILGSGSSGNSVFVEENNFRFLVDAGFSGKEIEKRLNKLGVAPDTIGAILITHEHSDHIKGAGIFSRKYNIPIYMAKKSYDYSAKKLGKLSDENLNFIIDNFIIDSEILIKPFKVMHDAVNTLGFSINFGQKKVAIATDIGYATNIVSENFKDSDAIIIESNYDYEMLMNGPYPWDLKNRVKGRNGHLSNMDTAKFINKIYSKKLKKVYLAHISKDNNTHKKAKETLFNYLKDNDIKIDIEVAHQDRVSTIFEI</sequence>
<dbReference type="InterPro" id="IPR036866">
    <property type="entry name" value="RibonucZ/Hydroxyglut_hydro"/>
</dbReference>
<organism evidence="2 3">
    <name type="scientific">Haliovirga abyssi</name>
    <dbReference type="NCBI Taxonomy" id="2996794"/>
    <lineage>
        <taxon>Bacteria</taxon>
        <taxon>Fusobacteriati</taxon>
        <taxon>Fusobacteriota</taxon>
        <taxon>Fusobacteriia</taxon>
        <taxon>Fusobacteriales</taxon>
        <taxon>Haliovirgaceae</taxon>
        <taxon>Haliovirga</taxon>
    </lineage>
</organism>
<dbReference type="InterPro" id="IPR052533">
    <property type="entry name" value="WalJ/YycJ-like"/>
</dbReference>
<protein>
    <submittedName>
        <fullName evidence="2">Hydrolase</fullName>
    </submittedName>
</protein>
<dbReference type="KEGG" id="haby:HLVA_11380"/>
<evidence type="ECO:0000313" key="3">
    <source>
        <dbReference type="Proteomes" id="UP001321582"/>
    </source>
</evidence>
<accession>A0AAU9D3L5</accession>
<dbReference type="GO" id="GO:0016787">
    <property type="term" value="F:hydrolase activity"/>
    <property type="evidence" value="ECO:0007669"/>
    <property type="project" value="UniProtKB-KW"/>
</dbReference>
<dbReference type="AlphaFoldDB" id="A0AAU9D3L5"/>
<dbReference type="RefSeq" id="WP_307903433.1">
    <property type="nucleotide sequence ID" value="NZ_AP027059.1"/>
</dbReference>
<dbReference type="Gene3D" id="3.60.15.10">
    <property type="entry name" value="Ribonuclease Z/Hydroxyacylglutathione hydrolase-like"/>
    <property type="match status" value="1"/>
</dbReference>
<dbReference type="PANTHER" id="PTHR47619:SF1">
    <property type="entry name" value="EXODEOXYRIBONUCLEASE WALJ"/>
    <property type="match status" value="1"/>
</dbReference>
<dbReference type="PANTHER" id="PTHR47619">
    <property type="entry name" value="METALLO-HYDROLASE YYCJ-RELATED"/>
    <property type="match status" value="1"/>
</dbReference>
<name>A0AAU9D3L5_9FUSO</name>
<proteinExistence type="predicted"/>
<dbReference type="SMART" id="SM00849">
    <property type="entry name" value="Lactamase_B"/>
    <property type="match status" value="1"/>
</dbReference>
<keyword evidence="3" id="KW-1185">Reference proteome</keyword>
<feature type="domain" description="Metallo-beta-lactamase" evidence="1">
    <location>
        <begin position="11"/>
        <end position="190"/>
    </location>
</feature>
<evidence type="ECO:0000259" key="1">
    <source>
        <dbReference type="SMART" id="SM00849"/>
    </source>
</evidence>
<dbReference type="InterPro" id="IPR001279">
    <property type="entry name" value="Metallo-B-lactamas"/>
</dbReference>
<reference evidence="2 3" key="1">
    <citation type="submission" date="2022-11" db="EMBL/GenBank/DDBJ databases">
        <title>Haliovirga abyssi gen. nov., sp. nov., a mesophilic fermentative bacterium isolated from the Iheya North hydrothermal field and the proposal of Haliovirgaceae fam. nov.</title>
        <authorList>
            <person name="Miyazaki U."/>
            <person name="Tame A."/>
            <person name="Miyazaki J."/>
            <person name="Takai K."/>
            <person name="Sawayama S."/>
            <person name="Kitajima M."/>
            <person name="Okamoto A."/>
            <person name="Nakagawa S."/>
        </authorList>
    </citation>
    <scope>NUCLEOTIDE SEQUENCE [LARGE SCALE GENOMIC DNA]</scope>
    <source>
        <strain evidence="2 3">IC12</strain>
    </source>
</reference>